<sequence>MSKANTVIAVQDETISHICWRLYGDSIGMVEKVMAANPNLCDLPPNLPAGTIVTLPEASSSKNKTNKVIPTVNLWD</sequence>
<dbReference type="Proteomes" id="UP000832011">
    <property type="component" value="Chromosome"/>
</dbReference>
<proteinExistence type="predicted"/>
<keyword evidence="2" id="KW-1185">Reference proteome</keyword>
<dbReference type="EMBL" id="CP091511">
    <property type="protein sequence ID" value="UOO90256.1"/>
    <property type="molecule type" value="Genomic_DNA"/>
</dbReference>
<dbReference type="Pfam" id="PF05489">
    <property type="entry name" value="Phage_tail_X"/>
    <property type="match status" value="1"/>
</dbReference>
<reference evidence="1 2" key="1">
    <citation type="journal article" date="2022" name="Res Sq">
        <title>Evolution of multicellular longitudinally dividing oral cavity symbionts (Neisseriaceae).</title>
        <authorList>
            <person name="Nyongesa S."/>
            <person name="Weber P."/>
            <person name="Bernet E."/>
            <person name="Pullido F."/>
            <person name="Nieckarz M."/>
            <person name="Delaby M."/>
            <person name="Nieves C."/>
            <person name="Viehboeck T."/>
            <person name="Krause N."/>
            <person name="Rivera-Millot A."/>
            <person name="Nakamura A."/>
            <person name="Vischer N."/>
            <person name="VanNieuwenhze M."/>
            <person name="Brun Y."/>
            <person name="Cava F."/>
            <person name="Bulgheresi S."/>
            <person name="Veyrier F."/>
        </authorList>
    </citation>
    <scope>NUCLEOTIDE SEQUENCE [LARGE SCALE GENOMIC DNA]</scope>
    <source>
        <strain evidence="1 2">SN4</strain>
    </source>
</reference>
<dbReference type="RefSeq" id="WP_058355851.1">
    <property type="nucleotide sequence ID" value="NZ_CABKVG010000008.1"/>
</dbReference>
<protein>
    <submittedName>
        <fullName evidence="1">Tail protein X</fullName>
    </submittedName>
</protein>
<dbReference type="InterPro" id="IPR008861">
    <property type="entry name" value="GpX-like"/>
</dbReference>
<accession>A0ABY4E3B1</accession>
<name>A0ABY4E3B1_9NEIS</name>
<evidence type="ECO:0000313" key="1">
    <source>
        <dbReference type="EMBL" id="UOO90256.1"/>
    </source>
</evidence>
<evidence type="ECO:0000313" key="2">
    <source>
        <dbReference type="Proteomes" id="UP000832011"/>
    </source>
</evidence>
<organism evidence="1 2">
    <name type="scientific">Vitreoscilla massiliensis</name>
    <dbReference type="NCBI Taxonomy" id="1689272"/>
    <lineage>
        <taxon>Bacteria</taxon>
        <taxon>Pseudomonadati</taxon>
        <taxon>Pseudomonadota</taxon>
        <taxon>Betaproteobacteria</taxon>
        <taxon>Neisseriales</taxon>
        <taxon>Neisseriaceae</taxon>
        <taxon>Vitreoscilla</taxon>
    </lineage>
</organism>
<gene>
    <name evidence="1" type="ORF">LVJ82_04525</name>
</gene>